<organism evidence="1 2">
    <name type="scientific">Colletotrichum godetiae</name>
    <dbReference type="NCBI Taxonomy" id="1209918"/>
    <lineage>
        <taxon>Eukaryota</taxon>
        <taxon>Fungi</taxon>
        <taxon>Dikarya</taxon>
        <taxon>Ascomycota</taxon>
        <taxon>Pezizomycotina</taxon>
        <taxon>Sordariomycetes</taxon>
        <taxon>Hypocreomycetidae</taxon>
        <taxon>Glomerellales</taxon>
        <taxon>Glomerellaceae</taxon>
        <taxon>Colletotrichum</taxon>
        <taxon>Colletotrichum acutatum species complex</taxon>
    </lineage>
</organism>
<accession>A0AAJ0A8Y5</accession>
<dbReference type="AlphaFoldDB" id="A0AAJ0A8Y5"/>
<dbReference type="Proteomes" id="UP001224890">
    <property type="component" value="Unassembled WGS sequence"/>
</dbReference>
<protein>
    <submittedName>
        <fullName evidence="1">Uncharacterized protein</fullName>
    </submittedName>
</protein>
<dbReference type="EMBL" id="JAHMHR010000070">
    <property type="protein sequence ID" value="KAK1658700.1"/>
    <property type="molecule type" value="Genomic_DNA"/>
</dbReference>
<name>A0AAJ0A8Y5_9PEZI</name>
<keyword evidence="2" id="KW-1185">Reference proteome</keyword>
<evidence type="ECO:0000313" key="1">
    <source>
        <dbReference type="EMBL" id="KAK1658700.1"/>
    </source>
</evidence>
<gene>
    <name evidence="1" type="ORF">BDP55DRAFT_389834</name>
</gene>
<dbReference type="GeneID" id="85451739"/>
<comment type="caution">
    <text evidence="1">The sequence shown here is derived from an EMBL/GenBank/DDBJ whole genome shotgun (WGS) entry which is preliminary data.</text>
</comment>
<reference evidence="1" key="1">
    <citation type="submission" date="2021-06" db="EMBL/GenBank/DDBJ databases">
        <title>Comparative genomics, transcriptomics and evolutionary studies reveal genomic signatures of adaptation to plant cell wall in hemibiotrophic fungi.</title>
        <authorList>
            <consortium name="DOE Joint Genome Institute"/>
            <person name="Baroncelli R."/>
            <person name="Diaz J.F."/>
            <person name="Benocci T."/>
            <person name="Peng M."/>
            <person name="Battaglia E."/>
            <person name="Haridas S."/>
            <person name="Andreopoulos W."/>
            <person name="Labutti K."/>
            <person name="Pangilinan J."/>
            <person name="Floch G.L."/>
            <person name="Makela M.R."/>
            <person name="Henrissat B."/>
            <person name="Grigoriev I.V."/>
            <person name="Crouch J.A."/>
            <person name="De Vries R.P."/>
            <person name="Sukno S.A."/>
            <person name="Thon M.R."/>
        </authorList>
    </citation>
    <scope>NUCLEOTIDE SEQUENCE</scope>
    <source>
        <strain evidence="1">CBS 193.32</strain>
    </source>
</reference>
<evidence type="ECO:0000313" key="2">
    <source>
        <dbReference type="Proteomes" id="UP001224890"/>
    </source>
</evidence>
<dbReference type="RefSeq" id="XP_060423464.1">
    <property type="nucleotide sequence ID" value="XM_060567213.1"/>
</dbReference>
<proteinExistence type="predicted"/>
<sequence>MLVASTFWKPADTDWLLGAAVSCAQSLRLNSLACLKIVCQTSEDVELLNHAFWLLYIIEKPFRLRNGQASALNDAYIDHEPISSDIRARKPPMQTIGVRYRLAQYCARIADEFDIQKAQSRSTVFTLENTSTHHDMGLESRLTQQPKYHALSRGHLNKPAVL</sequence>